<dbReference type="AlphaFoldDB" id="O25725"/>
<sequence length="28" mass="3091">MEHSLIITETASTIASQTLMGISYHKRA</sequence>
<keyword evidence="2" id="KW-1185">Reference proteome</keyword>
<organism evidence="1 2">
    <name type="scientific">Helicobacter pylori (strain ATCC 700392 / 26695)</name>
    <name type="common">Campylobacter pylori</name>
    <dbReference type="NCBI Taxonomy" id="85962"/>
    <lineage>
        <taxon>Bacteria</taxon>
        <taxon>Pseudomonadati</taxon>
        <taxon>Campylobacterota</taxon>
        <taxon>Epsilonproteobacteria</taxon>
        <taxon>Campylobacterales</taxon>
        <taxon>Helicobacteraceae</taxon>
        <taxon>Helicobacter</taxon>
    </lineage>
</organism>
<dbReference type="IntAct" id="O25725">
    <property type="interactions" value="1"/>
</dbReference>
<proteinExistence type="predicted"/>
<reference evidence="1 2" key="1">
    <citation type="journal article" date="1997" name="Nature">
        <title>The complete genome sequence of the gastric pathogen Helicobacter pylori.</title>
        <authorList>
            <person name="Tomb J.-F."/>
            <person name="White O."/>
            <person name="Kerlavage A.R."/>
            <person name="Clayton R.A."/>
            <person name="Sutton G.G."/>
            <person name="Fleischmann R.D."/>
            <person name="Ketchum K.A."/>
            <person name="Klenk H.P."/>
            <person name="Gill S."/>
            <person name="Dougherty B.A."/>
            <person name="Nelson K."/>
            <person name="Quackenbush J."/>
            <person name="Zhou L."/>
            <person name="Kirkness E.F."/>
            <person name="Peterson S."/>
            <person name="Loftus B."/>
            <person name="Richardson D."/>
            <person name="Dodson R."/>
            <person name="Khalak H.G."/>
            <person name="Glodek A."/>
            <person name="McKenney K."/>
            <person name="Fitzegerald L.M."/>
            <person name="Lee N."/>
            <person name="Adams M.D."/>
            <person name="Hickey E.K."/>
            <person name="Berg D.E."/>
            <person name="Gocayne J.D."/>
            <person name="Utterback T.R."/>
            <person name="Peterson J.D."/>
            <person name="Kelley J.M."/>
            <person name="Karp P.D."/>
            <person name="Smith H.O."/>
            <person name="Fraser C.M."/>
            <person name="Venter J.C."/>
        </authorList>
    </citation>
    <scope>NUCLEOTIDE SEQUENCE [LARGE SCALE GENOMIC DNA]</scope>
    <source>
        <strain evidence="2">ATCC 700392 / 26695</strain>
    </source>
</reference>
<accession>O25725</accession>
<dbReference type="EnsemblBacteria" id="AAD08149">
    <property type="protein sequence ID" value="AAD08149"/>
    <property type="gene ID" value="HP_1093"/>
</dbReference>
<dbReference type="InParanoid" id="O25725"/>
<protein>
    <submittedName>
        <fullName evidence="1">Uncharacterized protein</fullName>
    </submittedName>
</protein>
<dbReference type="Proteomes" id="UP000000429">
    <property type="component" value="Chromosome"/>
</dbReference>
<evidence type="ECO:0000313" key="1">
    <source>
        <dbReference type="EMBL" id="AAD08149.1"/>
    </source>
</evidence>
<dbReference type="PIR" id="E64656">
    <property type="entry name" value="E64656"/>
</dbReference>
<name>O25725_HELPY</name>
<evidence type="ECO:0000313" key="2">
    <source>
        <dbReference type="Proteomes" id="UP000000429"/>
    </source>
</evidence>
<dbReference type="KEGG" id="hpy:HP_1093"/>
<dbReference type="EMBL" id="AE000511">
    <property type="protein sequence ID" value="AAD08149.1"/>
    <property type="molecule type" value="Genomic_DNA"/>
</dbReference>
<gene>
    <name evidence="1" type="ordered locus">HP_1093</name>
</gene>